<sequence length="129" mass="14739">MHKTILQREVAEANKKELGSKLLSLYPPELIVGCHKDNDNKTYRNFLDAKFDEVAFWMRPLSSDLNNYEVIAFYGGLDRNGTFDTKKNLEKMLENVNFKNPEQASAAMKYLQEAQSGVMATEASPYSKH</sequence>
<keyword evidence="2" id="KW-1185">Reference proteome</keyword>
<accession>A0A5N5TBM6</accession>
<reference evidence="1 2" key="1">
    <citation type="journal article" date="2019" name="PLoS Biol.">
        <title>Sex chromosomes control vertical transmission of feminizing Wolbachia symbionts in an isopod.</title>
        <authorList>
            <person name="Becking T."/>
            <person name="Chebbi M.A."/>
            <person name="Giraud I."/>
            <person name="Moumen B."/>
            <person name="Laverre T."/>
            <person name="Caubet Y."/>
            <person name="Peccoud J."/>
            <person name="Gilbert C."/>
            <person name="Cordaux R."/>
        </authorList>
    </citation>
    <scope>NUCLEOTIDE SEQUENCE [LARGE SCALE GENOMIC DNA]</scope>
    <source>
        <strain evidence="1">ANa2</strain>
        <tissue evidence="1">Whole body excluding digestive tract and cuticle</tissue>
    </source>
</reference>
<protein>
    <submittedName>
        <fullName evidence="1">Uncharacterized protein</fullName>
    </submittedName>
</protein>
<gene>
    <name evidence="1" type="ORF">Anas_12004</name>
</gene>
<comment type="caution">
    <text evidence="1">The sequence shown here is derived from an EMBL/GenBank/DDBJ whole genome shotgun (WGS) entry which is preliminary data.</text>
</comment>
<evidence type="ECO:0000313" key="2">
    <source>
        <dbReference type="Proteomes" id="UP000326759"/>
    </source>
</evidence>
<proteinExistence type="predicted"/>
<evidence type="ECO:0000313" key="1">
    <source>
        <dbReference type="EMBL" id="KAB7502340.1"/>
    </source>
</evidence>
<organism evidence="1 2">
    <name type="scientific">Armadillidium nasatum</name>
    <dbReference type="NCBI Taxonomy" id="96803"/>
    <lineage>
        <taxon>Eukaryota</taxon>
        <taxon>Metazoa</taxon>
        <taxon>Ecdysozoa</taxon>
        <taxon>Arthropoda</taxon>
        <taxon>Crustacea</taxon>
        <taxon>Multicrustacea</taxon>
        <taxon>Malacostraca</taxon>
        <taxon>Eumalacostraca</taxon>
        <taxon>Peracarida</taxon>
        <taxon>Isopoda</taxon>
        <taxon>Oniscidea</taxon>
        <taxon>Crinocheta</taxon>
        <taxon>Armadillidiidae</taxon>
        <taxon>Armadillidium</taxon>
    </lineage>
</organism>
<dbReference type="AlphaFoldDB" id="A0A5N5TBM6"/>
<dbReference type="Proteomes" id="UP000326759">
    <property type="component" value="Unassembled WGS sequence"/>
</dbReference>
<dbReference type="EMBL" id="SEYY01007816">
    <property type="protein sequence ID" value="KAB7502340.1"/>
    <property type="molecule type" value="Genomic_DNA"/>
</dbReference>
<name>A0A5N5TBM6_9CRUS</name>